<protein>
    <submittedName>
        <fullName evidence="1">Uncharacterized protein YecE (DUF72 family)</fullName>
    </submittedName>
</protein>
<gene>
    <name evidence="1" type="ORF">FHR95_002155</name>
</gene>
<evidence type="ECO:0000313" key="1">
    <source>
        <dbReference type="EMBL" id="MBB3184582.1"/>
    </source>
</evidence>
<dbReference type="InterPro" id="IPR036520">
    <property type="entry name" value="UPF0759_sf"/>
</dbReference>
<dbReference type="PANTHER" id="PTHR30348">
    <property type="entry name" value="UNCHARACTERIZED PROTEIN YECE"/>
    <property type="match status" value="1"/>
</dbReference>
<dbReference type="AlphaFoldDB" id="A0A7W5DKF2"/>
<dbReference type="EMBL" id="JACHXQ010000006">
    <property type="protein sequence ID" value="MBB3184582.1"/>
    <property type="molecule type" value="Genomic_DNA"/>
</dbReference>
<reference evidence="1 2" key="1">
    <citation type="submission" date="2020-08" db="EMBL/GenBank/DDBJ databases">
        <title>Genomic Encyclopedia of Type Strains, Phase III (KMG-III): the genomes of soil and plant-associated and newly described type strains.</title>
        <authorList>
            <person name="Whitman W."/>
        </authorList>
    </citation>
    <scope>NUCLEOTIDE SEQUENCE [LARGE SCALE GENOMIC DNA]</scope>
    <source>
        <strain evidence="1 2">CECT 7341</strain>
    </source>
</reference>
<dbReference type="Proteomes" id="UP000563050">
    <property type="component" value="Unassembled WGS sequence"/>
</dbReference>
<dbReference type="Pfam" id="PF01904">
    <property type="entry name" value="DUF72"/>
    <property type="match status" value="1"/>
</dbReference>
<evidence type="ECO:0000313" key="2">
    <source>
        <dbReference type="Proteomes" id="UP000563050"/>
    </source>
</evidence>
<organism evidence="1 2">
    <name type="scientific">Halomonas fontilapidosi</name>
    <dbReference type="NCBI Taxonomy" id="616675"/>
    <lineage>
        <taxon>Bacteria</taxon>
        <taxon>Pseudomonadati</taxon>
        <taxon>Pseudomonadota</taxon>
        <taxon>Gammaproteobacteria</taxon>
        <taxon>Oceanospirillales</taxon>
        <taxon>Halomonadaceae</taxon>
        <taxon>Halomonas</taxon>
    </lineage>
</organism>
<accession>A0A7W5DKF2</accession>
<name>A0A7W5DKF2_9GAMM</name>
<dbReference type="InterPro" id="IPR002763">
    <property type="entry name" value="DUF72"/>
</dbReference>
<sequence length="291" mass="32519">MSPLDAPPRLHLGLPMWANPDWRGGLYPPHGGSEGWLADYARVFSSVEGNTTFYSGAPRDATVAGWARQAPPGFRFCFKLPASLTHERRLAAVESDVDAFLEVLSPLHDRLGPMMVQLPRDFGPDELPRLGHLLARWPAGIPCAVEVRHRAFFHKGEAEKALNRMLITYGANRVMLDVRPLFATVADGHPGFQHAQAEKPRVPLHVLSTGDSPLVRFIGHLDDDLNNRCFSPWIERLILWINQGKTPYLMVHTPDNRGAPELARRLYARLRQQCSLPSLGAFAGERQTSLF</sequence>
<comment type="caution">
    <text evidence="1">The sequence shown here is derived from an EMBL/GenBank/DDBJ whole genome shotgun (WGS) entry which is preliminary data.</text>
</comment>
<dbReference type="SUPFAM" id="SSF117396">
    <property type="entry name" value="TM1631-like"/>
    <property type="match status" value="1"/>
</dbReference>
<dbReference type="PANTHER" id="PTHR30348:SF9">
    <property type="entry name" value="UPF0759 PROTEIN YECE"/>
    <property type="match status" value="1"/>
</dbReference>
<keyword evidence="2" id="KW-1185">Reference proteome</keyword>
<proteinExistence type="predicted"/>
<dbReference type="Gene3D" id="3.20.20.410">
    <property type="entry name" value="Protein of unknown function UPF0759"/>
    <property type="match status" value="1"/>
</dbReference>